<keyword evidence="1" id="KW-1133">Transmembrane helix</keyword>
<evidence type="ECO:0000313" key="3">
    <source>
        <dbReference type="Proteomes" id="UP000281955"/>
    </source>
</evidence>
<dbReference type="AlphaFoldDB" id="A0A420XRW3"/>
<dbReference type="EMBL" id="RBWV01000010">
    <property type="protein sequence ID" value="RKS77570.1"/>
    <property type="molecule type" value="Genomic_DNA"/>
</dbReference>
<gene>
    <name evidence="2" type="ORF">CLV35_1263</name>
</gene>
<keyword evidence="1" id="KW-0472">Membrane</keyword>
<keyword evidence="3" id="KW-1185">Reference proteome</keyword>
<sequence length="168" mass="16759">MLALVPSSTLAVLVALLMLVGLAGVLVPGLPGLLLIAAAVVLWAVLDDSGGGRWVVCAVVLAVLVAGTLAKYAVPSRSLRETGAPRRTMLVGVVCAVVGFFVVPVVGLVVGFVLGVFVAELARVGTAAGAWASTWATLKGIGLGMLLELTAGVLAVATWAGGALALHL</sequence>
<dbReference type="PANTHER" id="PTHR39165">
    <property type="entry name" value="IG HYPOTHETICAL 17883"/>
    <property type="match status" value="1"/>
</dbReference>
<feature type="transmembrane region" description="Helical" evidence="1">
    <location>
        <begin position="141"/>
        <end position="166"/>
    </location>
</feature>
<organism evidence="2 3">
    <name type="scientific">Motilibacter peucedani</name>
    <dbReference type="NCBI Taxonomy" id="598650"/>
    <lineage>
        <taxon>Bacteria</taxon>
        <taxon>Bacillati</taxon>
        <taxon>Actinomycetota</taxon>
        <taxon>Actinomycetes</taxon>
        <taxon>Motilibacterales</taxon>
        <taxon>Motilibacteraceae</taxon>
        <taxon>Motilibacter</taxon>
    </lineage>
</organism>
<accession>A0A420XRW3</accession>
<proteinExistence type="predicted"/>
<comment type="caution">
    <text evidence="2">The sequence shown here is derived from an EMBL/GenBank/DDBJ whole genome shotgun (WGS) entry which is preliminary data.</text>
</comment>
<dbReference type="Pfam" id="PF04306">
    <property type="entry name" value="DUF456"/>
    <property type="match status" value="1"/>
</dbReference>
<dbReference type="PANTHER" id="PTHR39165:SF1">
    <property type="entry name" value="DUF456 DOMAIN-CONTAINING PROTEIN"/>
    <property type="match status" value="1"/>
</dbReference>
<evidence type="ECO:0008006" key="4">
    <source>
        <dbReference type="Google" id="ProtNLM"/>
    </source>
</evidence>
<feature type="transmembrane region" description="Helical" evidence="1">
    <location>
        <begin position="51"/>
        <end position="70"/>
    </location>
</feature>
<keyword evidence="1" id="KW-0812">Transmembrane</keyword>
<dbReference type="Proteomes" id="UP000281955">
    <property type="component" value="Unassembled WGS sequence"/>
</dbReference>
<dbReference type="InParanoid" id="A0A420XRW3"/>
<protein>
    <recommendedName>
        <fullName evidence="4">DUF456 domain-containing protein</fullName>
    </recommendedName>
</protein>
<reference evidence="2 3" key="1">
    <citation type="submission" date="2018-10" db="EMBL/GenBank/DDBJ databases">
        <title>Genomic Encyclopedia of Archaeal and Bacterial Type Strains, Phase II (KMG-II): from individual species to whole genera.</title>
        <authorList>
            <person name="Goeker M."/>
        </authorList>
    </citation>
    <scope>NUCLEOTIDE SEQUENCE [LARGE SCALE GENOMIC DNA]</scope>
    <source>
        <strain evidence="2 3">RP-AC37</strain>
    </source>
</reference>
<dbReference type="InterPro" id="IPR007403">
    <property type="entry name" value="DUF456"/>
</dbReference>
<evidence type="ECO:0000313" key="2">
    <source>
        <dbReference type="EMBL" id="RKS77570.1"/>
    </source>
</evidence>
<name>A0A420XRW3_9ACTN</name>
<feature type="transmembrane region" description="Helical" evidence="1">
    <location>
        <begin position="12"/>
        <end position="45"/>
    </location>
</feature>
<evidence type="ECO:0000256" key="1">
    <source>
        <dbReference type="SAM" id="Phobius"/>
    </source>
</evidence>
<feature type="transmembrane region" description="Helical" evidence="1">
    <location>
        <begin position="90"/>
        <end position="121"/>
    </location>
</feature>